<evidence type="ECO:0000313" key="2">
    <source>
        <dbReference type="EMBL" id="GAA3380195.1"/>
    </source>
</evidence>
<reference evidence="2" key="3">
    <citation type="submission" date="2023-12" db="EMBL/GenBank/DDBJ databases">
        <authorList>
            <person name="Sun Q."/>
            <person name="Inoue M."/>
        </authorList>
    </citation>
    <scope>NUCLEOTIDE SEQUENCE</scope>
    <source>
        <strain evidence="2">JCM 9651</strain>
    </source>
</reference>
<protein>
    <submittedName>
        <fullName evidence="2">Uncharacterized protein</fullName>
    </submittedName>
</protein>
<sequence length="76" mass="8430">MDEERLSTYPHFQRAQITWSNTDIGRIAEFLHAQPEPVVDTRGITAGLHLEDGVHLTLAEQRAVAVTVVHALAELS</sequence>
<organism evidence="2 3">
    <name type="scientific">Streptomyces sannanensis</name>
    <dbReference type="NCBI Taxonomy" id="285536"/>
    <lineage>
        <taxon>Bacteria</taxon>
        <taxon>Bacillati</taxon>
        <taxon>Actinomycetota</taxon>
        <taxon>Actinomycetes</taxon>
        <taxon>Kitasatosporales</taxon>
        <taxon>Streptomycetaceae</taxon>
        <taxon>Streptomyces</taxon>
    </lineage>
</organism>
<dbReference type="EMBL" id="BAAAYL010000001">
    <property type="protein sequence ID" value="GAA3367498.1"/>
    <property type="molecule type" value="Genomic_DNA"/>
</dbReference>
<dbReference type="EMBL" id="BAAAYL010000001">
    <property type="protein sequence ID" value="GAA3380195.1"/>
    <property type="molecule type" value="Genomic_DNA"/>
</dbReference>
<dbReference type="RefSeq" id="WP_345033816.1">
    <property type="nucleotide sequence ID" value="NZ_BAAAYL010000001.1"/>
</dbReference>
<gene>
    <name evidence="1" type="ORF">GCM10020367_02010</name>
    <name evidence="2" type="ORF">GCM10020367_66830</name>
</gene>
<dbReference type="Proteomes" id="UP001499990">
    <property type="component" value="Unassembled WGS sequence"/>
</dbReference>
<comment type="caution">
    <text evidence="2">The sequence shown here is derived from an EMBL/GenBank/DDBJ whole genome shotgun (WGS) entry which is preliminary data.</text>
</comment>
<proteinExistence type="predicted"/>
<evidence type="ECO:0000313" key="1">
    <source>
        <dbReference type="EMBL" id="GAA3367498.1"/>
    </source>
</evidence>
<name>A0ABP6SMN0_9ACTN</name>
<reference evidence="3" key="2">
    <citation type="journal article" date="2019" name="Int. J. Syst. Evol. Microbiol.">
        <title>The Global Catalogue of Microorganisms (GCM) 10K type strain sequencing project: providing services to taxonomists for standard genome sequencing and annotation.</title>
        <authorList>
            <consortium name="The Broad Institute Genomics Platform"/>
            <consortium name="The Broad Institute Genome Sequencing Center for Infectious Disease"/>
            <person name="Wu L."/>
            <person name="Ma J."/>
        </authorList>
    </citation>
    <scope>NUCLEOTIDE SEQUENCE [LARGE SCALE GENOMIC DNA]</scope>
    <source>
        <strain evidence="3">JCM 9651</strain>
    </source>
</reference>
<evidence type="ECO:0000313" key="3">
    <source>
        <dbReference type="Proteomes" id="UP001499990"/>
    </source>
</evidence>
<accession>A0ABP6SMN0</accession>
<reference evidence="2" key="1">
    <citation type="journal article" date="2014" name="Int. J. Syst. Evol. Microbiol.">
        <title>Complete genome of a new Firmicutes species belonging to the dominant human colonic microbiota ('Ruminococcus bicirculans') reveals two chromosomes and a selective capacity to utilize plant glucans.</title>
        <authorList>
            <consortium name="NISC Comparative Sequencing Program"/>
            <person name="Wegmann U."/>
            <person name="Louis P."/>
            <person name="Goesmann A."/>
            <person name="Henrissat B."/>
            <person name="Duncan S.H."/>
            <person name="Flint H.J."/>
        </authorList>
    </citation>
    <scope>NUCLEOTIDE SEQUENCE</scope>
    <source>
        <strain evidence="2">JCM 9651</strain>
    </source>
</reference>
<keyword evidence="3" id="KW-1185">Reference proteome</keyword>